<evidence type="ECO:0000313" key="2">
    <source>
        <dbReference type="EMBL" id="CDW59186.1"/>
    </source>
</evidence>
<proteinExistence type="predicted"/>
<organism evidence="2 3">
    <name type="scientific">Trichuris trichiura</name>
    <name type="common">Whipworm</name>
    <name type="synonym">Trichocephalus trichiurus</name>
    <dbReference type="NCBI Taxonomy" id="36087"/>
    <lineage>
        <taxon>Eukaryota</taxon>
        <taxon>Metazoa</taxon>
        <taxon>Ecdysozoa</taxon>
        <taxon>Nematoda</taxon>
        <taxon>Enoplea</taxon>
        <taxon>Dorylaimia</taxon>
        <taxon>Trichinellida</taxon>
        <taxon>Trichuridae</taxon>
        <taxon>Trichuris</taxon>
    </lineage>
</organism>
<keyword evidence="3" id="KW-1185">Reference proteome</keyword>
<feature type="coiled-coil region" evidence="1">
    <location>
        <begin position="137"/>
        <end position="168"/>
    </location>
</feature>
<dbReference type="OrthoDB" id="10322735at2759"/>
<reference evidence="2" key="1">
    <citation type="submission" date="2014-01" db="EMBL/GenBank/DDBJ databases">
        <authorList>
            <person name="Aslett M."/>
        </authorList>
    </citation>
    <scope>NUCLEOTIDE SEQUENCE</scope>
</reference>
<dbReference type="Gene3D" id="1.20.5.490">
    <property type="entry name" value="Single helix bin"/>
    <property type="match status" value="1"/>
</dbReference>
<dbReference type="Proteomes" id="UP000030665">
    <property type="component" value="Unassembled WGS sequence"/>
</dbReference>
<evidence type="ECO:0000313" key="3">
    <source>
        <dbReference type="Proteomes" id="UP000030665"/>
    </source>
</evidence>
<gene>
    <name evidence="2" type="ORF">TTRE_0000751601</name>
</gene>
<dbReference type="AlphaFoldDB" id="A0A077ZFS0"/>
<reference evidence="2" key="2">
    <citation type="submission" date="2014-03" db="EMBL/GenBank/DDBJ databases">
        <title>The whipworm genome and dual-species transcriptomics of an intimate host-pathogen interaction.</title>
        <authorList>
            <person name="Foth B.J."/>
            <person name="Tsai I.J."/>
            <person name="Reid A.J."/>
            <person name="Bancroft A.J."/>
            <person name="Nichol S."/>
            <person name="Tracey A."/>
            <person name="Holroyd N."/>
            <person name="Cotton J.A."/>
            <person name="Stanley E.J."/>
            <person name="Zarowiecki M."/>
            <person name="Liu J.Z."/>
            <person name="Huckvale T."/>
            <person name="Cooper P.J."/>
            <person name="Grencis R.K."/>
            <person name="Berriman M."/>
        </authorList>
    </citation>
    <scope>NUCLEOTIDE SEQUENCE [LARGE SCALE GENOMIC DNA]</scope>
</reference>
<name>A0A077ZFS0_TRITR</name>
<feature type="coiled-coil region" evidence="1">
    <location>
        <begin position="1"/>
        <end position="95"/>
    </location>
</feature>
<accession>A0A077ZFS0</accession>
<dbReference type="EMBL" id="HG806513">
    <property type="protein sequence ID" value="CDW59186.1"/>
    <property type="molecule type" value="Genomic_DNA"/>
</dbReference>
<sequence length="218" mass="25873">MEKELSRLYNLQEELQKILAQKQRKVAELQAQMSQRESELNELRLSVKTAEATDAALRQAINKFKETKADWKRPNETLEASLAEKRSKIEDHNVRITQQIVNRGERTFDCIEKFCNLTSFYDVQDVKEKTDEYLKMYAELKMRRDHLIAEKERLSLEYEMKKKEVETKQAIEKMIPSPVVIDIILRKMRNENQLLALEVMNYRGKLKRSIVEIITHDQ</sequence>
<evidence type="ECO:0000256" key="1">
    <source>
        <dbReference type="SAM" id="Coils"/>
    </source>
</evidence>
<protein>
    <submittedName>
        <fullName evidence="2">Uncharacterized protein</fullName>
    </submittedName>
</protein>
<keyword evidence="1" id="KW-0175">Coiled coil</keyword>